<dbReference type="InterPro" id="IPR003018">
    <property type="entry name" value="GAF"/>
</dbReference>
<dbReference type="SUPFAM" id="SSF55785">
    <property type="entry name" value="PYP-like sensor domain (PAS domain)"/>
    <property type="match status" value="1"/>
</dbReference>
<evidence type="ECO:0000256" key="11">
    <source>
        <dbReference type="PROSITE-ProRule" id="PRU00169"/>
    </source>
</evidence>
<dbReference type="CDD" id="cd00075">
    <property type="entry name" value="HATPase"/>
    <property type="match status" value="1"/>
</dbReference>
<evidence type="ECO:0000256" key="6">
    <source>
        <dbReference type="ARBA" id="ARBA00022606"/>
    </source>
</evidence>
<dbReference type="InterPro" id="IPR003594">
    <property type="entry name" value="HATPase_dom"/>
</dbReference>
<dbReference type="Proteomes" id="UP001142810">
    <property type="component" value="Unassembled WGS sequence"/>
</dbReference>
<dbReference type="Gene3D" id="3.30.450.270">
    <property type="match status" value="1"/>
</dbReference>
<dbReference type="InterPro" id="IPR001789">
    <property type="entry name" value="Sig_transdc_resp-reg_receiver"/>
</dbReference>
<feature type="domain" description="Phytochrome chromophore attachment site" evidence="12">
    <location>
        <begin position="156"/>
        <end position="314"/>
    </location>
</feature>
<dbReference type="Pfam" id="PF01590">
    <property type="entry name" value="GAF"/>
    <property type="match status" value="1"/>
</dbReference>
<keyword evidence="9" id="KW-0157">Chromophore</keyword>
<dbReference type="Pfam" id="PF08446">
    <property type="entry name" value="PAS_2"/>
    <property type="match status" value="1"/>
</dbReference>
<protein>
    <recommendedName>
        <fullName evidence="3">histidine kinase</fullName>
        <ecNumber evidence="3">2.7.13.3</ecNumber>
    </recommendedName>
</protein>
<dbReference type="CDD" id="cd00082">
    <property type="entry name" value="HisKA"/>
    <property type="match status" value="1"/>
</dbReference>
<dbReference type="SMART" id="SM00448">
    <property type="entry name" value="REC"/>
    <property type="match status" value="1"/>
</dbReference>
<keyword evidence="6" id="KW-0716">Sensory transduction</keyword>
<evidence type="ECO:0000259" key="12">
    <source>
        <dbReference type="PROSITE" id="PS50046"/>
    </source>
</evidence>
<dbReference type="Gene3D" id="3.30.450.40">
    <property type="match status" value="1"/>
</dbReference>
<dbReference type="Pfam" id="PF00512">
    <property type="entry name" value="HisKA"/>
    <property type="match status" value="1"/>
</dbReference>
<dbReference type="InterPro" id="IPR036890">
    <property type="entry name" value="HATPase_C_sf"/>
</dbReference>
<keyword evidence="10" id="KW-0675">Receptor</keyword>
<dbReference type="InterPro" id="IPR043150">
    <property type="entry name" value="Phytochrome_PHY_sf"/>
</dbReference>
<evidence type="ECO:0000256" key="7">
    <source>
        <dbReference type="ARBA" id="ARBA00022679"/>
    </source>
</evidence>
<dbReference type="EC" id="2.7.13.3" evidence="3"/>
<feature type="domain" description="Histidine kinase" evidence="13">
    <location>
        <begin position="536"/>
        <end position="753"/>
    </location>
</feature>
<dbReference type="InterPro" id="IPR035965">
    <property type="entry name" value="PAS-like_dom_sf"/>
</dbReference>
<reference evidence="15" key="1">
    <citation type="submission" date="2022-11" db="EMBL/GenBank/DDBJ databases">
        <title>Alteromonas sp. nov., isolated from sea water of the Qingdao.</title>
        <authorList>
            <person name="Wang Q."/>
        </authorList>
    </citation>
    <scope>NUCLEOTIDE SEQUENCE</scope>
    <source>
        <strain evidence="15">ASW11-7</strain>
    </source>
</reference>
<dbReference type="EMBL" id="JAPFRD010000011">
    <property type="protein sequence ID" value="MCW8109488.1"/>
    <property type="molecule type" value="Genomic_DNA"/>
</dbReference>
<dbReference type="PANTHER" id="PTHR43547">
    <property type="entry name" value="TWO-COMPONENT HISTIDINE KINASE"/>
    <property type="match status" value="1"/>
</dbReference>
<sequence>MQQEQPQFAFDKCENEPIHIPESIQSYGFLIAFNITDKRVAIISENVDSLFKADESIIGEDFLSLLRPETEEKSFLELTLKRVQENKIRLPIRLTLNESLLAPDADIEYLAVVYSSGEHFVVELEPSTEFRDTYSAEQFIKLYAMSIAPRFKHLTSLKEMAQEMVATIRFLTNMDRVVLYKFNEDFSGKVIAEAKADDIDSYQDLYFPASDIPAQARELYKTNWVRLTPDTELDASRLIPSIEKTGREPLDLTRSLLRRFSPIHLQYIRNQGLRASFSVSLVTDGELYGMISCHHREPCYIPQDVRLQCENLSQLFSWHLLAKEQEIAKAKKTNIERAVDEMLDKIGPSNPIGRVVKSGEKAFLDAMNCDGFIYFSQYETITLGKTLPIDLVKTIFSAASRADAFPYTNDNLSETWPEVKEHGLAGIMIIPLFEKKRYFTAWFRKESVRVQKWIGAENEKSEDAPKEERLKPRTSFAIHERKIINHSAPFDSADIDTAYRLNRMFLVYALDVQERMHISIQELEKQDQYRNEFLATLAHELRNPLGPIMSGASILESTDDEATKKRVSAIISRQAEYMSKLVNDLMDVSRITQGKVKLEFERLNIQDIIAESLEMVNQHIKSKNHDVSVKYLEDGVPVFGDRARLSQIFSNIIHNAAKYTDENGKISISVKQEASLVVVRITDSGLGIPHERLSDVFNMFTQIEAHSTHTKGGLGIGLTLVSKLVALHHGSISVESEGEGKGSTFEIRLPVSQSAYEQTTYTVGEHKTVAQKKVMFVDDNADLVDTYCLLCEAIGFETCGVSEPKEAVAAFKTFKPDCVFLDIGMPELDGYELCKLLKVLPEAQGVKFYSQSGWGSDKYIEESKAAGFDAHYVKPLTKDTLESILAK</sequence>
<evidence type="ECO:0000256" key="2">
    <source>
        <dbReference type="ARBA" id="ARBA00006402"/>
    </source>
</evidence>
<evidence type="ECO:0000256" key="9">
    <source>
        <dbReference type="ARBA" id="ARBA00022991"/>
    </source>
</evidence>
<evidence type="ECO:0000259" key="14">
    <source>
        <dbReference type="PROSITE" id="PS50110"/>
    </source>
</evidence>
<dbReference type="SMART" id="SM00065">
    <property type="entry name" value="GAF"/>
    <property type="match status" value="1"/>
</dbReference>
<proteinExistence type="inferred from homology"/>
<dbReference type="Gene3D" id="3.40.50.2300">
    <property type="match status" value="1"/>
</dbReference>
<feature type="domain" description="Response regulatory" evidence="14">
    <location>
        <begin position="773"/>
        <end position="887"/>
    </location>
</feature>
<dbReference type="Gene3D" id="1.10.287.130">
    <property type="match status" value="1"/>
</dbReference>
<organism evidence="15 16">
    <name type="scientific">Alteromonas aquimaris</name>
    <dbReference type="NCBI Taxonomy" id="2998417"/>
    <lineage>
        <taxon>Bacteria</taxon>
        <taxon>Pseudomonadati</taxon>
        <taxon>Pseudomonadota</taxon>
        <taxon>Gammaproteobacteria</taxon>
        <taxon>Alteromonadales</taxon>
        <taxon>Alteromonadaceae</taxon>
        <taxon>Alteromonas/Salinimonas group</taxon>
        <taxon>Alteromonas</taxon>
    </lineage>
</organism>
<name>A0ABT3P9Q7_9ALTE</name>
<dbReference type="PROSITE" id="PS50046">
    <property type="entry name" value="PHYTOCHROME_2"/>
    <property type="match status" value="1"/>
</dbReference>
<dbReference type="RefSeq" id="WP_265618269.1">
    <property type="nucleotide sequence ID" value="NZ_JAPFRD010000011.1"/>
</dbReference>
<dbReference type="SUPFAM" id="SSF55781">
    <property type="entry name" value="GAF domain-like"/>
    <property type="match status" value="2"/>
</dbReference>
<keyword evidence="4" id="KW-0600">Photoreceptor protein</keyword>
<feature type="modified residue" description="4-aspartylphosphate" evidence="11">
    <location>
        <position position="822"/>
    </location>
</feature>
<dbReference type="SUPFAM" id="SSF47384">
    <property type="entry name" value="Homodimeric domain of signal transducing histidine kinase"/>
    <property type="match status" value="1"/>
</dbReference>
<dbReference type="InterPro" id="IPR036097">
    <property type="entry name" value="HisK_dim/P_sf"/>
</dbReference>
<keyword evidence="8" id="KW-0418">Kinase</keyword>
<keyword evidence="7" id="KW-0808">Transferase</keyword>
<comment type="catalytic activity">
    <reaction evidence="1">
        <text>ATP + protein L-histidine = ADP + protein N-phospho-L-histidine.</text>
        <dbReference type="EC" id="2.7.13.3"/>
    </reaction>
</comment>
<dbReference type="Pfam" id="PF00072">
    <property type="entry name" value="Response_reg"/>
    <property type="match status" value="1"/>
</dbReference>
<evidence type="ECO:0000259" key="13">
    <source>
        <dbReference type="PROSITE" id="PS50109"/>
    </source>
</evidence>
<comment type="similarity">
    <text evidence="2">In the N-terminal section; belongs to the phytochrome family.</text>
</comment>
<accession>A0ABT3P9Q7</accession>
<evidence type="ECO:0000256" key="10">
    <source>
        <dbReference type="ARBA" id="ARBA00023170"/>
    </source>
</evidence>
<dbReference type="PROSITE" id="PS50110">
    <property type="entry name" value="RESPONSE_REGULATORY"/>
    <property type="match status" value="1"/>
</dbReference>
<dbReference type="InterPro" id="IPR003661">
    <property type="entry name" value="HisK_dim/P_dom"/>
</dbReference>
<comment type="caution">
    <text evidence="15">The sequence shown here is derived from an EMBL/GenBank/DDBJ whole genome shotgun (WGS) entry which is preliminary data.</text>
</comment>
<keyword evidence="15" id="KW-0067">ATP-binding</keyword>
<dbReference type="SMART" id="SM00388">
    <property type="entry name" value="HisKA"/>
    <property type="match status" value="1"/>
</dbReference>
<dbReference type="PRINTS" id="PR00344">
    <property type="entry name" value="BCTRLSENSOR"/>
</dbReference>
<dbReference type="Gene3D" id="3.30.450.20">
    <property type="entry name" value="PAS domain"/>
    <property type="match status" value="1"/>
</dbReference>
<dbReference type="InterPro" id="IPR011006">
    <property type="entry name" value="CheY-like_superfamily"/>
</dbReference>
<keyword evidence="15" id="KW-0547">Nucleotide-binding</keyword>
<dbReference type="InterPro" id="IPR005467">
    <property type="entry name" value="His_kinase_dom"/>
</dbReference>
<evidence type="ECO:0000256" key="4">
    <source>
        <dbReference type="ARBA" id="ARBA00022543"/>
    </source>
</evidence>
<gene>
    <name evidence="15" type="ORF">OPS25_13340</name>
</gene>
<keyword evidence="5 11" id="KW-0597">Phosphoprotein</keyword>
<dbReference type="Gene3D" id="3.30.565.10">
    <property type="entry name" value="Histidine kinase-like ATPase, C-terminal domain"/>
    <property type="match status" value="1"/>
</dbReference>
<dbReference type="SUPFAM" id="SSF55874">
    <property type="entry name" value="ATPase domain of HSP90 chaperone/DNA topoisomerase II/histidine kinase"/>
    <property type="match status" value="1"/>
</dbReference>
<dbReference type="Pfam" id="PF00360">
    <property type="entry name" value="PHY"/>
    <property type="match status" value="1"/>
</dbReference>
<keyword evidence="16" id="KW-1185">Reference proteome</keyword>
<dbReference type="InterPro" id="IPR016132">
    <property type="entry name" value="Phyto_chromo_attachment"/>
</dbReference>
<dbReference type="SUPFAM" id="SSF52172">
    <property type="entry name" value="CheY-like"/>
    <property type="match status" value="1"/>
</dbReference>
<dbReference type="GO" id="GO:0005524">
    <property type="term" value="F:ATP binding"/>
    <property type="evidence" value="ECO:0007669"/>
    <property type="project" value="UniProtKB-KW"/>
</dbReference>
<evidence type="ECO:0000256" key="5">
    <source>
        <dbReference type="ARBA" id="ARBA00022553"/>
    </source>
</evidence>
<evidence type="ECO:0000256" key="3">
    <source>
        <dbReference type="ARBA" id="ARBA00012438"/>
    </source>
</evidence>
<dbReference type="InterPro" id="IPR013654">
    <property type="entry name" value="PAS_2"/>
</dbReference>
<dbReference type="InterPro" id="IPR004358">
    <property type="entry name" value="Sig_transdc_His_kin-like_C"/>
</dbReference>
<dbReference type="SMART" id="SM00387">
    <property type="entry name" value="HATPase_c"/>
    <property type="match status" value="1"/>
</dbReference>
<evidence type="ECO:0000313" key="15">
    <source>
        <dbReference type="EMBL" id="MCW8109488.1"/>
    </source>
</evidence>
<dbReference type="InterPro" id="IPR029016">
    <property type="entry name" value="GAF-like_dom_sf"/>
</dbReference>
<dbReference type="PROSITE" id="PS50109">
    <property type="entry name" value="HIS_KIN"/>
    <property type="match status" value="1"/>
</dbReference>
<dbReference type="Pfam" id="PF02518">
    <property type="entry name" value="HATPase_c"/>
    <property type="match status" value="1"/>
</dbReference>
<evidence type="ECO:0000313" key="16">
    <source>
        <dbReference type="Proteomes" id="UP001142810"/>
    </source>
</evidence>
<evidence type="ECO:0000256" key="1">
    <source>
        <dbReference type="ARBA" id="ARBA00000085"/>
    </source>
</evidence>
<dbReference type="PANTHER" id="PTHR43547:SF2">
    <property type="entry name" value="HYBRID SIGNAL TRANSDUCTION HISTIDINE KINASE C"/>
    <property type="match status" value="1"/>
</dbReference>
<dbReference type="InterPro" id="IPR013515">
    <property type="entry name" value="Phytochrome_cen-reg"/>
</dbReference>
<evidence type="ECO:0000256" key="8">
    <source>
        <dbReference type="ARBA" id="ARBA00022777"/>
    </source>
</evidence>